<name>A0A6I6ALX0_9PLAN</name>
<dbReference type="Proteomes" id="UP000427281">
    <property type="component" value="Chromosome"/>
</dbReference>
<proteinExistence type="predicted"/>
<sequence>MKRQQTIPDDSLHRESLLPTIFPHSIEWTTLGARKFLTRDWADKIGTVALSVSVGAHISID</sequence>
<evidence type="ECO:0000313" key="1">
    <source>
        <dbReference type="EMBL" id="QGQ26215.1"/>
    </source>
</evidence>
<dbReference type="EMBL" id="CP043930">
    <property type="protein sequence ID" value="QGQ26215.1"/>
    <property type="molecule type" value="Genomic_DNA"/>
</dbReference>
<organism evidence="1 2">
    <name type="scientific">Gimesia benthica</name>
    <dbReference type="NCBI Taxonomy" id="2608982"/>
    <lineage>
        <taxon>Bacteria</taxon>
        <taxon>Pseudomonadati</taxon>
        <taxon>Planctomycetota</taxon>
        <taxon>Planctomycetia</taxon>
        <taxon>Planctomycetales</taxon>
        <taxon>Planctomycetaceae</taxon>
        <taxon>Gimesia</taxon>
    </lineage>
</organism>
<dbReference type="KEGG" id="gim:F1728_27600"/>
<keyword evidence="2" id="KW-1185">Reference proteome</keyword>
<evidence type="ECO:0000313" key="2">
    <source>
        <dbReference type="Proteomes" id="UP000427281"/>
    </source>
</evidence>
<reference evidence="1 2" key="1">
    <citation type="submission" date="2019-09" db="EMBL/GenBank/DDBJ databases">
        <title>Gimesia benthica sp. nov., a novel bacterium isolated from deep-sea water of the Northwest Indian Ocean.</title>
        <authorList>
            <person name="Dai X."/>
        </authorList>
    </citation>
    <scope>NUCLEOTIDE SEQUENCE [LARGE SCALE GENOMIC DNA]</scope>
    <source>
        <strain evidence="1 2">E7</strain>
    </source>
</reference>
<gene>
    <name evidence="1" type="ORF">F1728_27600</name>
</gene>
<accession>A0A6I6ALX0</accession>
<dbReference type="AlphaFoldDB" id="A0A6I6ALX0"/>
<dbReference type="RefSeq" id="WP_155366741.1">
    <property type="nucleotide sequence ID" value="NZ_CP043930.1"/>
</dbReference>
<protein>
    <submittedName>
        <fullName evidence="1">Uncharacterized protein</fullName>
    </submittedName>
</protein>